<protein>
    <submittedName>
        <fullName evidence="3">Protein PPP1R35 homolog</fullName>
    </submittedName>
</protein>
<dbReference type="Proteomes" id="UP000515160">
    <property type="component" value="Chromosome 2L"/>
</dbReference>
<sequence>MPHKRKTHKIHVKTVQTQLHAAPKVCVKSNHGSELENTLSPPRPALREVPSSTTGNLFAVPQSNTTIRKHEELNALQNMRAVVDPDLTPRSKAAIAPKVTVKMNFAPNVAIFKNLTPLNVNDTLSNWEVSKPSKPIPKTEQPEPVLNQYVETIKPVERFVPEPALQLEFPYDDYDFLQAYKKMYTFK</sequence>
<organism evidence="2 3">
    <name type="scientific">Drosophila albomicans</name>
    <name type="common">Fruit fly</name>
    <dbReference type="NCBI Taxonomy" id="7291"/>
    <lineage>
        <taxon>Eukaryota</taxon>
        <taxon>Metazoa</taxon>
        <taxon>Ecdysozoa</taxon>
        <taxon>Arthropoda</taxon>
        <taxon>Hexapoda</taxon>
        <taxon>Insecta</taxon>
        <taxon>Pterygota</taxon>
        <taxon>Neoptera</taxon>
        <taxon>Endopterygota</taxon>
        <taxon>Diptera</taxon>
        <taxon>Brachycera</taxon>
        <taxon>Muscomorpha</taxon>
        <taxon>Ephydroidea</taxon>
        <taxon>Drosophilidae</taxon>
        <taxon>Drosophila</taxon>
    </lineage>
</organism>
<dbReference type="RefSeq" id="XP_034097529.2">
    <property type="nucleotide sequence ID" value="XM_034241638.2"/>
</dbReference>
<accession>A0A6P8W1M1</accession>
<reference evidence="3" key="1">
    <citation type="submission" date="2025-08" db="UniProtKB">
        <authorList>
            <consortium name="RefSeq"/>
        </authorList>
    </citation>
    <scope>IDENTIFICATION</scope>
    <source>
        <strain evidence="3">15112-1751.03</strain>
        <tissue evidence="3">Whole Adult</tissue>
    </source>
</reference>
<evidence type="ECO:0000313" key="2">
    <source>
        <dbReference type="Proteomes" id="UP000515160"/>
    </source>
</evidence>
<feature type="compositionally biased region" description="Polar residues" evidence="1">
    <location>
        <begin position="30"/>
        <end position="40"/>
    </location>
</feature>
<evidence type="ECO:0000313" key="3">
    <source>
        <dbReference type="RefSeq" id="XP_034097529.2"/>
    </source>
</evidence>
<keyword evidence="2" id="KW-1185">Reference proteome</keyword>
<evidence type="ECO:0000256" key="1">
    <source>
        <dbReference type="SAM" id="MobiDB-lite"/>
    </source>
</evidence>
<proteinExistence type="predicted"/>
<dbReference type="AlphaFoldDB" id="A0A6P8W1M1"/>
<gene>
    <name evidence="3" type="primary">LOC117563352</name>
</gene>
<dbReference type="GeneID" id="117563352"/>
<dbReference type="OrthoDB" id="8191506at2759"/>
<name>A0A6P8W1M1_DROAB</name>
<feature type="region of interest" description="Disordered" evidence="1">
    <location>
        <begin position="30"/>
        <end position="55"/>
    </location>
</feature>
<dbReference type="CTD" id="34158"/>